<evidence type="ECO:0000313" key="13">
    <source>
        <dbReference type="Proteomes" id="UP000659654"/>
    </source>
</evidence>
<dbReference type="InterPro" id="IPR008984">
    <property type="entry name" value="SMAD_FHA_dom_sf"/>
</dbReference>
<evidence type="ECO:0000256" key="4">
    <source>
        <dbReference type="ARBA" id="ARBA00022741"/>
    </source>
</evidence>
<keyword evidence="5 9" id="KW-0067">ATP-binding</keyword>
<dbReference type="InterPro" id="IPR027417">
    <property type="entry name" value="P-loop_NTPase"/>
</dbReference>
<dbReference type="FunFam" id="3.40.850.10:FF:000139">
    <property type="entry name" value="Kinesin-like protein"/>
    <property type="match status" value="1"/>
</dbReference>
<dbReference type="OrthoDB" id="3176171at2759"/>
<evidence type="ECO:0000256" key="5">
    <source>
        <dbReference type="ARBA" id="ARBA00022840"/>
    </source>
</evidence>
<dbReference type="GO" id="GO:0005874">
    <property type="term" value="C:microtubule"/>
    <property type="evidence" value="ECO:0007669"/>
    <property type="project" value="UniProtKB-KW"/>
</dbReference>
<dbReference type="SUPFAM" id="SSF52540">
    <property type="entry name" value="P-loop containing nucleoside triphosphate hydrolases"/>
    <property type="match status" value="1"/>
</dbReference>
<dbReference type="EMBL" id="CAJFDI010000006">
    <property type="protein sequence ID" value="CAD5234063.1"/>
    <property type="molecule type" value="Genomic_DNA"/>
</dbReference>
<evidence type="ECO:0000256" key="2">
    <source>
        <dbReference type="ARBA" id="ARBA00022490"/>
    </source>
</evidence>
<dbReference type="PROSITE" id="PS50067">
    <property type="entry name" value="KINESIN_MOTOR_2"/>
    <property type="match status" value="1"/>
</dbReference>
<keyword evidence="6 10" id="KW-0175">Coiled coil</keyword>
<feature type="domain" description="Kinesin motor" evidence="11">
    <location>
        <begin position="10"/>
        <end position="349"/>
    </location>
</feature>
<evidence type="ECO:0000313" key="12">
    <source>
        <dbReference type="EMBL" id="CAD5234063.1"/>
    </source>
</evidence>
<dbReference type="PRINTS" id="PR00380">
    <property type="entry name" value="KINESINHEAVY"/>
</dbReference>
<dbReference type="Proteomes" id="UP000582659">
    <property type="component" value="Unassembled WGS sequence"/>
</dbReference>
<dbReference type="SMART" id="SM00129">
    <property type="entry name" value="KISc"/>
    <property type="match status" value="1"/>
</dbReference>
<dbReference type="GO" id="GO:0007018">
    <property type="term" value="P:microtubule-based movement"/>
    <property type="evidence" value="ECO:0007669"/>
    <property type="project" value="InterPro"/>
</dbReference>
<dbReference type="PANTHER" id="PTHR47117">
    <property type="entry name" value="STAR-RELATED LIPID TRANSFER PROTEIN 9"/>
    <property type="match status" value="1"/>
</dbReference>
<dbReference type="InterPro" id="IPR000253">
    <property type="entry name" value="FHA_dom"/>
</dbReference>
<comment type="caution">
    <text evidence="12">The sequence shown here is derived from an EMBL/GenBank/DDBJ whole genome shotgun (WGS) entry which is preliminary data.</text>
</comment>
<keyword evidence="13" id="KW-1185">Reference proteome</keyword>
<evidence type="ECO:0000259" key="11">
    <source>
        <dbReference type="PROSITE" id="PS50067"/>
    </source>
</evidence>
<gene>
    <name evidence="12" type="ORF">BXYJ_LOCUS14154</name>
</gene>
<feature type="binding site" evidence="9">
    <location>
        <begin position="100"/>
        <end position="107"/>
    </location>
    <ligand>
        <name>ATP</name>
        <dbReference type="ChEBI" id="CHEBI:30616"/>
    </ligand>
</feature>
<evidence type="ECO:0000256" key="7">
    <source>
        <dbReference type="ARBA" id="ARBA00023175"/>
    </source>
</evidence>
<protein>
    <submittedName>
        <fullName evidence="12">(pine wood nematode) hypothetical protein</fullName>
    </submittedName>
</protein>
<comment type="similarity">
    <text evidence="9">Belongs to the TRAFAC class myosin-kinesin ATPase superfamily. Kinesin family.</text>
</comment>
<evidence type="ECO:0000256" key="3">
    <source>
        <dbReference type="ARBA" id="ARBA00022701"/>
    </source>
</evidence>
<keyword evidence="3" id="KW-0493">Microtubule</keyword>
<dbReference type="InterPro" id="IPR032405">
    <property type="entry name" value="Kinesin_assoc"/>
</dbReference>
<proteinExistence type="inferred from homology"/>
<dbReference type="GO" id="GO:0003777">
    <property type="term" value="F:microtubule motor activity"/>
    <property type="evidence" value="ECO:0007669"/>
    <property type="project" value="InterPro"/>
</dbReference>
<dbReference type="PROSITE" id="PS00411">
    <property type="entry name" value="KINESIN_MOTOR_1"/>
    <property type="match status" value="1"/>
</dbReference>
<dbReference type="CDD" id="cd01365">
    <property type="entry name" value="KISc_KIF1A_KIF1B"/>
    <property type="match status" value="1"/>
</dbReference>
<dbReference type="InterPro" id="IPR001752">
    <property type="entry name" value="Kinesin_motor_dom"/>
</dbReference>
<dbReference type="InterPro" id="IPR036961">
    <property type="entry name" value="Kinesin_motor_dom_sf"/>
</dbReference>
<accession>A0A811M4A8</accession>
<dbReference type="Pfam" id="PF16183">
    <property type="entry name" value="Kinesin_assoc"/>
    <property type="match status" value="1"/>
</dbReference>
<evidence type="ECO:0000256" key="10">
    <source>
        <dbReference type="SAM" id="Coils"/>
    </source>
</evidence>
<dbReference type="Pfam" id="PF12423">
    <property type="entry name" value="KIF1B"/>
    <property type="match status" value="1"/>
</dbReference>
<dbReference type="Proteomes" id="UP000659654">
    <property type="component" value="Unassembled WGS sequence"/>
</dbReference>
<dbReference type="Gene3D" id="3.40.850.10">
    <property type="entry name" value="Kinesin motor domain"/>
    <property type="match status" value="1"/>
</dbReference>
<dbReference type="SUPFAM" id="SSF49879">
    <property type="entry name" value="SMAD/FHA domain"/>
    <property type="match status" value="1"/>
</dbReference>
<dbReference type="GO" id="GO:0005524">
    <property type="term" value="F:ATP binding"/>
    <property type="evidence" value="ECO:0007669"/>
    <property type="project" value="UniProtKB-UniRule"/>
</dbReference>
<evidence type="ECO:0000256" key="1">
    <source>
        <dbReference type="ARBA" id="ARBA00004245"/>
    </source>
</evidence>
<keyword evidence="8" id="KW-0206">Cytoskeleton</keyword>
<keyword evidence="4 9" id="KW-0547">Nucleotide-binding</keyword>
<dbReference type="Pfam" id="PF00498">
    <property type="entry name" value="FHA"/>
    <property type="match status" value="1"/>
</dbReference>
<keyword evidence="7 9" id="KW-0505">Motor protein</keyword>
<dbReference type="Gene3D" id="2.60.200.20">
    <property type="match status" value="1"/>
</dbReference>
<dbReference type="GO" id="GO:0008017">
    <property type="term" value="F:microtubule binding"/>
    <property type="evidence" value="ECO:0007669"/>
    <property type="project" value="InterPro"/>
</dbReference>
<organism evidence="12 13">
    <name type="scientific">Bursaphelenchus xylophilus</name>
    <name type="common">Pinewood nematode worm</name>
    <name type="synonym">Aphelenchoides xylophilus</name>
    <dbReference type="NCBI Taxonomy" id="6326"/>
    <lineage>
        <taxon>Eukaryota</taxon>
        <taxon>Metazoa</taxon>
        <taxon>Ecdysozoa</taxon>
        <taxon>Nematoda</taxon>
        <taxon>Chromadorea</taxon>
        <taxon>Rhabditida</taxon>
        <taxon>Tylenchina</taxon>
        <taxon>Tylenchomorpha</taxon>
        <taxon>Aphelenchoidea</taxon>
        <taxon>Aphelenchoididae</taxon>
        <taxon>Bursaphelenchus</taxon>
    </lineage>
</organism>
<evidence type="ECO:0000256" key="8">
    <source>
        <dbReference type="ARBA" id="ARBA00023212"/>
    </source>
</evidence>
<name>A0A811M4A8_BURXY</name>
<dbReference type="Pfam" id="PF00225">
    <property type="entry name" value="Kinesin"/>
    <property type="match status" value="1"/>
</dbReference>
<dbReference type="Gene3D" id="6.10.250.2520">
    <property type="match status" value="1"/>
</dbReference>
<evidence type="ECO:0000256" key="6">
    <source>
        <dbReference type="ARBA" id="ARBA00023054"/>
    </source>
</evidence>
<sequence>MALLDPATDQVRVAVRVRPMNKRENDLNTKCVVQMQDKQTVLNAPKDDKLPKTFAFDNCFNSVDPSSSEFASQENVFESIGENVVENAFAGYNACIFAYGQTGSGKSYTMMGTPTDPGLIPRLCDRIFEQIGEKTDEMTSFKVEVSYMEIYNEKVHDLLDPKNSSKRPLKVREHKVLGPTVDGLCVLAVGSFEQITRLMDEGNKCRTVAATNMNAESSRSHAVFTLQITQTITDVTNSFHGEKVSKISLVDLAGSERAQKTGAMGKRLEEGGNINKSLTTLGMVISALAEKNTQKKAFVPYRDSVLTWLLKDNLGGNSKTVMIATISPSADNYEETLSTLRYADRAKKIVNHAVVNEDPNAKIIRELREEVETLRLQINHNQERQNEAAELRERLAESERLVEMMNKSWEERLRETEVLRQERMRDFAEIGISVADAGIKVEKDRFYLVNLNADPSLNELLVYYINQKAVIGSAESTDSELKVDFLLQGLGINPHHAVLEIINEDDKPKLYIELLTDSSRVCVNGVLIEYKKKALLRNGDRLLIGHNHFFRVNCPRDLDESNASQMSTSMCSNNVDYNRAWMEANSEEKNPIGSAVDQYIEHIAIKHEEEKQAALEKQYEEFERYLQGLGHSLQTPSTPMTPAVPYLPTPSATLPPIMFPGTTRTDKTQFLNWANRREELLKESLTHLKTEIVRANALVREANMIAAELWGERRGLAHYDVTLQIPAGNLRPSKIKAGNTVCEPVIVVKRYGMSGYHLWTLEQLENKLVDMRDMYNERRLLGSEVHDACEASCSSSSGVVSGEEGPENDIEPAFVDSLFESQEKHSLIGVANVFMGVLFHDLKLDYPVTIISQQGEACGKLLVEVYRIPESSIEDTIENQVNMRMSDNPNSLIGQTIKCRIRIKKAINLPPELSHCVFCQYSFFNVNEMLVVAPKIIEDAKGRNKMSNTFVFDYEKDFNVTISEEFLEYVQEDALSIEIWGHRTSGLDDGEDAADLGISVTSLPNDTAAVMAQKQKSLQERWSEVTRRIELFVDIKELNENGEFISVDVFDEGEDPTGGVYQLKQGLQRRLSVRLRQSTEKGGLPLVFSDISTVAVGSLVLKEPYCQCDDRPLDSYQEEGLDQIREQWSRALDDRQKYLSEQIKKIEALGTNKTQADSERESSLIHQWMLLTEERQAVSVPPPNSSIPGATADWIPPPGIEQHVPVVFLNISADEFDNEEVENEGPGTKVAGLSATLSMEKFDQMVLLPLVEKDPHEMSVTCSWDSSLHQDQLLNKVPQNGELIYGIVRVAVRLSYPFNAELVIRKRICLNVYKKTSFKDRLMKKIGVQGTVNGTGVYYDIVAHVPKSSLDMEDRASLAMMAARHADEQKTTINGQCAYVEAYTKSIQAVECMLKLDRLRMKRTVSLPSTISNMALPPIAPKQSSDATLASQNQENNNNVTVHNKLMEVSTSSSSSGYSSMVNSLVSPIAEPSTKLCGIDEENHLDDLVVPCRSSTVPEQLCMNEPNGNSKDSLTCTNHLFQLKAQNNNNESAC</sequence>
<dbReference type="EMBL" id="CAJFCV020000006">
    <property type="protein sequence ID" value="CAG9129642.1"/>
    <property type="molecule type" value="Genomic_DNA"/>
</dbReference>
<feature type="coiled-coil region" evidence="10">
    <location>
        <begin position="364"/>
        <end position="408"/>
    </location>
</feature>
<dbReference type="InterPro" id="IPR019821">
    <property type="entry name" value="Kinesin_motor_CS"/>
</dbReference>
<evidence type="ECO:0000256" key="9">
    <source>
        <dbReference type="PROSITE-ProRule" id="PRU00283"/>
    </source>
</evidence>
<dbReference type="InterPro" id="IPR022140">
    <property type="entry name" value="Kinesin-like_KIF1-typ"/>
</dbReference>
<reference evidence="12" key="1">
    <citation type="submission" date="2020-09" db="EMBL/GenBank/DDBJ databases">
        <authorList>
            <person name="Kikuchi T."/>
        </authorList>
    </citation>
    <scope>NUCLEOTIDE SEQUENCE</scope>
    <source>
        <strain evidence="12">Ka4C1</strain>
    </source>
</reference>
<keyword evidence="2" id="KW-0963">Cytoplasm</keyword>
<comment type="subcellular location">
    <subcellularLocation>
        <location evidence="1">Cytoplasm</location>
        <location evidence="1">Cytoskeleton</location>
    </subcellularLocation>
</comment>
<dbReference type="SMR" id="A0A811M4A8"/>